<dbReference type="PANTHER" id="PTHR43162:SF1">
    <property type="entry name" value="PRESTALK A DIFFERENTIATION PROTEIN A"/>
    <property type="match status" value="1"/>
</dbReference>
<dbReference type="Proteomes" id="UP000468735">
    <property type="component" value="Unassembled WGS sequence"/>
</dbReference>
<dbReference type="InterPro" id="IPR016040">
    <property type="entry name" value="NAD(P)-bd_dom"/>
</dbReference>
<accession>A0A6H9YX78</accession>
<evidence type="ECO:0000313" key="3">
    <source>
        <dbReference type="Proteomes" id="UP000468735"/>
    </source>
</evidence>
<dbReference type="InterPro" id="IPR051604">
    <property type="entry name" value="Ergot_Alk_Oxidoreductase"/>
</dbReference>
<keyword evidence="3" id="KW-1185">Reference proteome</keyword>
<dbReference type="Pfam" id="PF13460">
    <property type="entry name" value="NAD_binding_10"/>
    <property type="match status" value="1"/>
</dbReference>
<comment type="caution">
    <text evidence="2">The sequence shown here is derived from an EMBL/GenBank/DDBJ whole genome shotgun (WGS) entry which is preliminary data.</text>
</comment>
<gene>
    <name evidence="2" type="ORF">F8566_27270</name>
</gene>
<organism evidence="2 3">
    <name type="scientific">Actinomadura rudentiformis</name>
    <dbReference type="NCBI Taxonomy" id="359158"/>
    <lineage>
        <taxon>Bacteria</taxon>
        <taxon>Bacillati</taxon>
        <taxon>Actinomycetota</taxon>
        <taxon>Actinomycetes</taxon>
        <taxon>Streptosporangiales</taxon>
        <taxon>Thermomonosporaceae</taxon>
        <taxon>Actinomadura</taxon>
    </lineage>
</organism>
<dbReference type="AlphaFoldDB" id="A0A6H9YX78"/>
<dbReference type="OrthoDB" id="4457504at2"/>
<evidence type="ECO:0000259" key="1">
    <source>
        <dbReference type="Pfam" id="PF13460"/>
    </source>
</evidence>
<reference evidence="2 3" key="1">
    <citation type="submission" date="2019-09" db="EMBL/GenBank/DDBJ databases">
        <title>Actinomadura physcomitrii sp. nov., a novel actinomycete isolated from moss [Physcomitrium sphaericum (Ludw) Fuernr].</title>
        <authorList>
            <person name="Zhuang X."/>
            <person name="Liu C."/>
        </authorList>
    </citation>
    <scope>NUCLEOTIDE SEQUENCE [LARGE SCALE GENOMIC DNA]</scope>
    <source>
        <strain evidence="2 3">HMC1</strain>
    </source>
</reference>
<dbReference type="Gene3D" id="3.40.50.720">
    <property type="entry name" value="NAD(P)-binding Rossmann-like Domain"/>
    <property type="match status" value="1"/>
</dbReference>
<sequence length="291" mass="31169">MANNTNTQNANIQNANTHGNLTLVLGGTGKTGRRVAERLAARGVPVRIGSRSASPAFSWQDRGGWAAVLDGVTSVYVSYAPDLAVPGAADDIKAFTEAAAAAGVRRLVLLSGRGEEEAQICEGLVRESGLEWTIVRAAWFSQNFSESFLIEPLLAGEVVLPVGDVREPFVDADDIADVAVAALTEDGHVGQSYEVTGPRLLTFAQAVREIAEAAGREIPFVQISTEEYAVGAKEQGVPEDLVEFLTYLFTTVLDGRNAYQTDGVRRALGREPRDFSDFVREAAKTGVWEVA</sequence>
<dbReference type="Gene3D" id="3.90.25.10">
    <property type="entry name" value="UDP-galactose 4-epimerase, domain 1"/>
    <property type="match status" value="1"/>
</dbReference>
<dbReference type="InterPro" id="IPR036291">
    <property type="entry name" value="NAD(P)-bd_dom_sf"/>
</dbReference>
<dbReference type="RefSeq" id="WP_151564608.1">
    <property type="nucleotide sequence ID" value="NZ_WBMT01000013.1"/>
</dbReference>
<proteinExistence type="predicted"/>
<dbReference type="PANTHER" id="PTHR43162">
    <property type="match status" value="1"/>
</dbReference>
<name>A0A6H9YX78_9ACTN</name>
<dbReference type="EMBL" id="WBMT01000013">
    <property type="protein sequence ID" value="KAB2345641.1"/>
    <property type="molecule type" value="Genomic_DNA"/>
</dbReference>
<dbReference type="SUPFAM" id="SSF51735">
    <property type="entry name" value="NAD(P)-binding Rossmann-fold domains"/>
    <property type="match status" value="1"/>
</dbReference>
<feature type="domain" description="NAD(P)-binding" evidence="1">
    <location>
        <begin position="26"/>
        <end position="185"/>
    </location>
</feature>
<protein>
    <submittedName>
        <fullName evidence="2">NAD(P)H-binding protein</fullName>
    </submittedName>
</protein>
<evidence type="ECO:0000313" key="2">
    <source>
        <dbReference type="EMBL" id="KAB2345641.1"/>
    </source>
</evidence>